<evidence type="ECO:0000256" key="4">
    <source>
        <dbReference type="ARBA" id="ARBA00023163"/>
    </source>
</evidence>
<keyword evidence="4" id="KW-0804">Transcription</keyword>
<gene>
    <name evidence="8" type="ORF">FPE_LOCUS2042</name>
</gene>
<evidence type="ECO:0000313" key="8">
    <source>
        <dbReference type="EMBL" id="CAI9754611.1"/>
    </source>
</evidence>
<evidence type="ECO:0000256" key="3">
    <source>
        <dbReference type="ARBA" id="ARBA00023125"/>
    </source>
</evidence>
<dbReference type="AlphaFoldDB" id="A0AAD1YQX8"/>
<sequence length="308" mass="34450">MTKWDSLFFLEFYLQVVGHTPLFTLHRPSQILIQQRILRIRILPNTQTPLLSSPLSNMAQGGSELQMSSGIAPVAKSGMAMEKSPSCVHSSKKKQGQVPKKIHKAEREKMKREHLNDLFLALANSLELSDQNNGKAFLVNEASRVVTETLVQIKSLKRENAALLSESQYITMEKKELQDENSALEAQIGNLQSELKARVSESQLDLNMVPPECNLQEVASDTSNDHPRFPSIQPGQQQVQTVNPLYLVPICSNMQAYVEPSTTQLASKPSKPHARYPTPADTWPSQLLEKQPELGKEIQQSNRNNDGC</sequence>
<dbReference type="GO" id="GO:0005634">
    <property type="term" value="C:nucleus"/>
    <property type="evidence" value="ECO:0007669"/>
    <property type="project" value="UniProtKB-SubCell"/>
</dbReference>
<protein>
    <recommendedName>
        <fullName evidence="7">Iron-related transcription factor 3 bHLH domain-containing protein</fullName>
    </recommendedName>
</protein>
<evidence type="ECO:0000259" key="7">
    <source>
        <dbReference type="Pfam" id="PF23177"/>
    </source>
</evidence>
<evidence type="ECO:0000256" key="1">
    <source>
        <dbReference type="ARBA" id="ARBA00004123"/>
    </source>
</evidence>
<evidence type="ECO:0000256" key="6">
    <source>
        <dbReference type="SAM" id="MobiDB-lite"/>
    </source>
</evidence>
<proteinExistence type="predicted"/>
<feature type="compositionally biased region" description="Polar residues" evidence="6">
    <location>
        <begin position="298"/>
        <end position="308"/>
    </location>
</feature>
<dbReference type="GO" id="GO:0046983">
    <property type="term" value="F:protein dimerization activity"/>
    <property type="evidence" value="ECO:0007669"/>
    <property type="project" value="InterPro"/>
</dbReference>
<dbReference type="InterPro" id="IPR057075">
    <property type="entry name" value="bHLH_IRO3"/>
</dbReference>
<dbReference type="GO" id="GO:0003677">
    <property type="term" value="F:DNA binding"/>
    <property type="evidence" value="ECO:0007669"/>
    <property type="project" value="UniProtKB-KW"/>
</dbReference>
<dbReference type="InterPro" id="IPR036638">
    <property type="entry name" value="HLH_DNA-bd_sf"/>
</dbReference>
<dbReference type="PANTHER" id="PTHR47075:SF10">
    <property type="entry name" value="TRANSCRIPTION FACTOR BHLH47-LIKE"/>
    <property type="match status" value="1"/>
</dbReference>
<keyword evidence="3" id="KW-0238">DNA-binding</keyword>
<reference evidence="8" key="1">
    <citation type="submission" date="2023-05" db="EMBL/GenBank/DDBJ databases">
        <authorList>
            <person name="Huff M."/>
        </authorList>
    </citation>
    <scope>NUCLEOTIDE SEQUENCE</scope>
</reference>
<evidence type="ECO:0000256" key="5">
    <source>
        <dbReference type="ARBA" id="ARBA00023242"/>
    </source>
</evidence>
<keyword evidence="2" id="KW-0805">Transcription regulation</keyword>
<dbReference type="Proteomes" id="UP000834106">
    <property type="component" value="Chromosome 1"/>
</dbReference>
<keyword evidence="9" id="KW-1185">Reference proteome</keyword>
<name>A0AAD1YQX8_9LAMI</name>
<dbReference type="EMBL" id="OU503036">
    <property type="protein sequence ID" value="CAI9754611.1"/>
    <property type="molecule type" value="Genomic_DNA"/>
</dbReference>
<evidence type="ECO:0000313" key="9">
    <source>
        <dbReference type="Proteomes" id="UP000834106"/>
    </source>
</evidence>
<dbReference type="SUPFAM" id="SSF47459">
    <property type="entry name" value="HLH, helix-loop-helix DNA-binding domain"/>
    <property type="match status" value="1"/>
</dbReference>
<organism evidence="8 9">
    <name type="scientific">Fraxinus pennsylvanica</name>
    <dbReference type="NCBI Taxonomy" id="56036"/>
    <lineage>
        <taxon>Eukaryota</taxon>
        <taxon>Viridiplantae</taxon>
        <taxon>Streptophyta</taxon>
        <taxon>Embryophyta</taxon>
        <taxon>Tracheophyta</taxon>
        <taxon>Spermatophyta</taxon>
        <taxon>Magnoliopsida</taxon>
        <taxon>eudicotyledons</taxon>
        <taxon>Gunneridae</taxon>
        <taxon>Pentapetalae</taxon>
        <taxon>asterids</taxon>
        <taxon>lamiids</taxon>
        <taxon>Lamiales</taxon>
        <taxon>Oleaceae</taxon>
        <taxon>Oleeae</taxon>
        <taxon>Fraxinus</taxon>
    </lineage>
</organism>
<keyword evidence="5" id="KW-0539">Nucleus</keyword>
<evidence type="ECO:0000256" key="2">
    <source>
        <dbReference type="ARBA" id="ARBA00023015"/>
    </source>
</evidence>
<dbReference type="PANTHER" id="PTHR47075">
    <property type="entry name" value="TRANSCRIPTION FACTOR BHLH47"/>
    <property type="match status" value="1"/>
</dbReference>
<feature type="domain" description="Iron-related transcription factor 3 bHLH" evidence="7">
    <location>
        <begin position="97"/>
        <end position="174"/>
    </location>
</feature>
<comment type="subcellular location">
    <subcellularLocation>
        <location evidence="1">Nucleus</location>
    </subcellularLocation>
</comment>
<accession>A0AAD1YQX8</accession>
<dbReference type="Pfam" id="PF23177">
    <property type="entry name" value="bHLH_IRO3"/>
    <property type="match status" value="1"/>
</dbReference>
<feature type="region of interest" description="Disordered" evidence="6">
    <location>
        <begin position="263"/>
        <end position="308"/>
    </location>
</feature>